<dbReference type="Pfam" id="PF00512">
    <property type="entry name" value="HisKA"/>
    <property type="match status" value="1"/>
</dbReference>
<dbReference type="Gene3D" id="1.20.120.620">
    <property type="entry name" value="Backbone structure of the membrane domain of e. Coli histidine kinase receptor kdpd"/>
    <property type="match status" value="1"/>
</dbReference>
<keyword evidence="7" id="KW-0547">Nucleotide-binding</keyword>
<dbReference type="Gene3D" id="3.30.565.10">
    <property type="entry name" value="Histidine kinase-like ATPase, C-terminal domain"/>
    <property type="match status" value="1"/>
</dbReference>
<evidence type="ECO:0000256" key="1">
    <source>
        <dbReference type="ARBA" id="ARBA00000085"/>
    </source>
</evidence>
<keyword evidence="8 15" id="KW-0418">Kinase</keyword>
<accession>A0A7W7ZNU7</accession>
<sequence length="482" mass="52213">MNSKRLITIMRCIGAAACLAGIVTFYRLVVHANQTTVALTLLLLILFIAARWGLRFSIGASLVATACYNFFFLPPLYKFTVSDPQNLVALAVFLITAVFASRLSHRIRAESSDARARQSELEILYSLSRDLLQSEELTQLTNSIPASVTLATGSNSVLFYLLEGNRSYRSGLDTSIAWPPTIDTTELHELAHAPGVSITSDGAAIVPLRTGVKPRGLLILRGVKLSTQTLEALGGLVSVALDRVRAVEEVAHVEAAQESERLRSMILDSITHELRTPVASIKTSIDKLLEANSESADSHELLTEIAEQNDRLDQLVTEAVEMAQLDTQQVSMDVSPQQLSDMIDAAIETAGARLAGHEVIKRIPEDLPCVVADPLRIEKVIYNLLENAAKYSTSGQPIYISVEVRGQCASCSIADRGIGIDPAEQPLVFDKLYRSRKRTAHIPGTGMGLAICRAIVEAHNGTISVTSQPGQGSVFTFTLPLA</sequence>
<dbReference type="Gene3D" id="1.10.287.130">
    <property type="match status" value="1"/>
</dbReference>
<dbReference type="SMART" id="SM00388">
    <property type="entry name" value="HisKA"/>
    <property type="match status" value="1"/>
</dbReference>
<evidence type="ECO:0000256" key="2">
    <source>
        <dbReference type="ARBA" id="ARBA00004141"/>
    </source>
</evidence>
<dbReference type="InterPro" id="IPR036097">
    <property type="entry name" value="HisK_dim/P_sf"/>
</dbReference>
<comment type="catalytic activity">
    <reaction evidence="1">
        <text>ATP + protein L-histidine = ADP + protein N-phospho-L-histidine.</text>
        <dbReference type="EC" id="2.7.13.3"/>
    </reaction>
</comment>
<keyword evidence="9" id="KW-0067">ATP-binding</keyword>
<dbReference type="InterPro" id="IPR005467">
    <property type="entry name" value="His_kinase_dom"/>
</dbReference>
<proteinExistence type="predicted"/>
<evidence type="ECO:0000256" key="9">
    <source>
        <dbReference type="ARBA" id="ARBA00022840"/>
    </source>
</evidence>
<dbReference type="FunFam" id="3.30.565.10:FF:000006">
    <property type="entry name" value="Sensor histidine kinase WalK"/>
    <property type="match status" value="1"/>
</dbReference>
<evidence type="ECO:0000256" key="12">
    <source>
        <dbReference type="ARBA" id="ARBA00023136"/>
    </source>
</evidence>
<evidence type="ECO:0000256" key="6">
    <source>
        <dbReference type="ARBA" id="ARBA00022692"/>
    </source>
</evidence>
<evidence type="ECO:0000313" key="16">
    <source>
        <dbReference type="Proteomes" id="UP000584867"/>
    </source>
</evidence>
<dbReference type="PROSITE" id="PS50109">
    <property type="entry name" value="HIS_KIN"/>
    <property type="match status" value="1"/>
</dbReference>
<feature type="transmembrane region" description="Helical" evidence="13">
    <location>
        <begin position="35"/>
        <end position="54"/>
    </location>
</feature>
<keyword evidence="6 13" id="KW-0812">Transmembrane</keyword>
<dbReference type="Proteomes" id="UP000584867">
    <property type="component" value="Unassembled WGS sequence"/>
</dbReference>
<name>A0A7W7ZNU7_9BACT</name>
<evidence type="ECO:0000256" key="11">
    <source>
        <dbReference type="ARBA" id="ARBA00023012"/>
    </source>
</evidence>
<reference evidence="15 16" key="1">
    <citation type="submission" date="2020-08" db="EMBL/GenBank/DDBJ databases">
        <title>Genomic Encyclopedia of Type Strains, Phase IV (KMG-V): Genome sequencing to study the core and pangenomes of soil and plant-associated prokaryotes.</title>
        <authorList>
            <person name="Whitman W."/>
        </authorList>
    </citation>
    <scope>NUCLEOTIDE SEQUENCE [LARGE SCALE GENOMIC DNA]</scope>
    <source>
        <strain evidence="15 16">X5P3</strain>
    </source>
</reference>
<dbReference type="InterPro" id="IPR036890">
    <property type="entry name" value="HATPase_C_sf"/>
</dbReference>
<dbReference type="PANTHER" id="PTHR45569">
    <property type="entry name" value="SENSOR PROTEIN KDPD"/>
    <property type="match status" value="1"/>
</dbReference>
<dbReference type="GO" id="GO:0005524">
    <property type="term" value="F:ATP binding"/>
    <property type="evidence" value="ECO:0007669"/>
    <property type="project" value="UniProtKB-KW"/>
</dbReference>
<dbReference type="InterPro" id="IPR003661">
    <property type="entry name" value="HisK_dim/P_dom"/>
</dbReference>
<keyword evidence="11" id="KW-0902">Two-component regulatory system</keyword>
<organism evidence="15 16">
    <name type="scientific">Granulicella mallensis</name>
    <dbReference type="NCBI Taxonomy" id="940614"/>
    <lineage>
        <taxon>Bacteria</taxon>
        <taxon>Pseudomonadati</taxon>
        <taxon>Acidobacteriota</taxon>
        <taxon>Terriglobia</taxon>
        <taxon>Terriglobales</taxon>
        <taxon>Acidobacteriaceae</taxon>
        <taxon>Granulicella</taxon>
    </lineage>
</organism>
<evidence type="ECO:0000256" key="8">
    <source>
        <dbReference type="ARBA" id="ARBA00022777"/>
    </source>
</evidence>
<feature type="domain" description="Histidine kinase" evidence="14">
    <location>
        <begin position="269"/>
        <end position="482"/>
    </location>
</feature>
<dbReference type="EMBL" id="JACHIO010000006">
    <property type="protein sequence ID" value="MBB5063441.1"/>
    <property type="molecule type" value="Genomic_DNA"/>
</dbReference>
<dbReference type="Pfam" id="PF13493">
    <property type="entry name" value="DUF4118"/>
    <property type="match status" value="1"/>
</dbReference>
<dbReference type="EC" id="2.7.13.3" evidence="3"/>
<comment type="subcellular location">
    <subcellularLocation>
        <location evidence="2">Membrane</location>
        <topology evidence="2">Multi-pass membrane protein</topology>
    </subcellularLocation>
</comment>
<keyword evidence="5 15" id="KW-0808">Transferase</keyword>
<evidence type="ECO:0000256" key="10">
    <source>
        <dbReference type="ARBA" id="ARBA00022989"/>
    </source>
</evidence>
<dbReference type="InterPro" id="IPR038318">
    <property type="entry name" value="KdpD_sf"/>
</dbReference>
<keyword evidence="12 13" id="KW-0472">Membrane</keyword>
<evidence type="ECO:0000256" key="5">
    <source>
        <dbReference type="ARBA" id="ARBA00022679"/>
    </source>
</evidence>
<feature type="transmembrane region" description="Helical" evidence="13">
    <location>
        <begin position="87"/>
        <end position="105"/>
    </location>
</feature>
<evidence type="ECO:0000256" key="13">
    <source>
        <dbReference type="SAM" id="Phobius"/>
    </source>
</evidence>
<comment type="caution">
    <text evidence="15">The sequence shown here is derived from an EMBL/GenBank/DDBJ whole genome shotgun (WGS) entry which is preliminary data.</text>
</comment>
<dbReference type="GO" id="GO:0005886">
    <property type="term" value="C:plasma membrane"/>
    <property type="evidence" value="ECO:0007669"/>
    <property type="project" value="TreeGrafter"/>
</dbReference>
<protein>
    <recommendedName>
        <fullName evidence="3">histidine kinase</fullName>
        <ecNumber evidence="3">2.7.13.3</ecNumber>
    </recommendedName>
</protein>
<keyword evidence="4" id="KW-0597">Phosphoprotein</keyword>
<evidence type="ECO:0000313" key="15">
    <source>
        <dbReference type="EMBL" id="MBB5063441.1"/>
    </source>
</evidence>
<dbReference type="SUPFAM" id="SSF47384">
    <property type="entry name" value="Homodimeric domain of signal transducing histidine kinase"/>
    <property type="match status" value="1"/>
</dbReference>
<dbReference type="InterPro" id="IPR003594">
    <property type="entry name" value="HATPase_dom"/>
</dbReference>
<dbReference type="PRINTS" id="PR00344">
    <property type="entry name" value="BCTRLSENSOR"/>
</dbReference>
<dbReference type="SUPFAM" id="SSF55874">
    <property type="entry name" value="ATPase domain of HSP90 chaperone/DNA topoisomerase II/histidine kinase"/>
    <property type="match status" value="1"/>
</dbReference>
<evidence type="ECO:0000256" key="4">
    <source>
        <dbReference type="ARBA" id="ARBA00022553"/>
    </source>
</evidence>
<dbReference type="InterPro" id="IPR004358">
    <property type="entry name" value="Sig_transdc_His_kin-like_C"/>
</dbReference>
<dbReference type="SUPFAM" id="SSF55781">
    <property type="entry name" value="GAF domain-like"/>
    <property type="match status" value="1"/>
</dbReference>
<dbReference type="CDD" id="cd00082">
    <property type="entry name" value="HisKA"/>
    <property type="match status" value="1"/>
</dbReference>
<evidence type="ECO:0000256" key="3">
    <source>
        <dbReference type="ARBA" id="ARBA00012438"/>
    </source>
</evidence>
<feature type="transmembrane region" description="Helical" evidence="13">
    <location>
        <begin position="12"/>
        <end position="29"/>
    </location>
</feature>
<dbReference type="RefSeq" id="WP_311733066.1">
    <property type="nucleotide sequence ID" value="NZ_JACHIO010000006.1"/>
</dbReference>
<gene>
    <name evidence="15" type="ORF">HDF15_001783</name>
</gene>
<keyword evidence="10 13" id="KW-1133">Transmembrane helix</keyword>
<dbReference type="Pfam" id="PF02518">
    <property type="entry name" value="HATPase_c"/>
    <property type="match status" value="1"/>
</dbReference>
<dbReference type="AlphaFoldDB" id="A0A7W7ZNU7"/>
<dbReference type="InterPro" id="IPR052023">
    <property type="entry name" value="Histidine_kinase_KdpD"/>
</dbReference>
<feature type="transmembrane region" description="Helical" evidence="13">
    <location>
        <begin position="61"/>
        <end position="81"/>
    </location>
</feature>
<evidence type="ECO:0000256" key="7">
    <source>
        <dbReference type="ARBA" id="ARBA00022741"/>
    </source>
</evidence>
<dbReference type="SMART" id="SM00387">
    <property type="entry name" value="HATPase_c"/>
    <property type="match status" value="1"/>
</dbReference>
<dbReference type="GO" id="GO:0000155">
    <property type="term" value="F:phosphorelay sensor kinase activity"/>
    <property type="evidence" value="ECO:0007669"/>
    <property type="project" value="InterPro"/>
</dbReference>
<dbReference type="PANTHER" id="PTHR45569:SF1">
    <property type="entry name" value="SENSOR PROTEIN KDPD"/>
    <property type="match status" value="1"/>
</dbReference>
<dbReference type="InterPro" id="IPR025201">
    <property type="entry name" value="KdpD_TM"/>
</dbReference>
<evidence type="ECO:0000259" key="14">
    <source>
        <dbReference type="PROSITE" id="PS50109"/>
    </source>
</evidence>